<dbReference type="PIRSF" id="PIRSF003407">
    <property type="entry name" value="Papvi_E7"/>
    <property type="match status" value="1"/>
</dbReference>
<dbReference type="HAMAP" id="MF_04004">
    <property type="entry name" value="PPV_E7"/>
    <property type="match status" value="1"/>
</dbReference>
<dbReference type="EMBL" id="GU014532">
    <property type="protein sequence ID" value="ADW41702.1"/>
    <property type="molecule type" value="Genomic_DNA"/>
</dbReference>
<evidence type="ECO:0000256" key="5">
    <source>
        <dbReference type="ARBA" id="ARBA00022632"/>
    </source>
</evidence>
<keyword evidence="7 18" id="KW-0863">Zinc-finger</keyword>
<keyword evidence="12 18" id="KW-0010">Activator</keyword>
<dbReference type="GO" id="GO:0003700">
    <property type="term" value="F:DNA-binding transcription factor activity"/>
    <property type="evidence" value="ECO:0007669"/>
    <property type="project" value="UniProtKB-UniRule"/>
</dbReference>
<dbReference type="GO" id="GO:0006351">
    <property type="term" value="P:DNA-templated transcription"/>
    <property type="evidence" value="ECO:0007669"/>
    <property type="project" value="UniProtKB-UniRule"/>
</dbReference>
<keyword evidence="14 18" id="KW-1035">Host cytoplasm</keyword>
<evidence type="ECO:0000256" key="6">
    <source>
        <dbReference type="ARBA" id="ARBA00022723"/>
    </source>
</evidence>
<evidence type="ECO:0000256" key="10">
    <source>
        <dbReference type="ARBA" id="ARBA00023015"/>
    </source>
</evidence>
<comment type="similarity">
    <text evidence="18 19">Belongs to the papillomaviridae E7 protein family.</text>
</comment>
<comment type="domain">
    <text evidence="18">The E7 terminal domain is an intrinsically disordered domain, whose flexibility and conformational transitions confer target adaptability to the oncoprotein. It allows adaptation to a variety of protein targets and exposes the PEST degradation sequence that regulates its turnover in the cell.</text>
</comment>
<keyword evidence="5 18" id="KW-1090">Inhibition of host innate immune response by virus</keyword>
<dbReference type="GO" id="GO:0003677">
    <property type="term" value="F:DNA binding"/>
    <property type="evidence" value="ECO:0007669"/>
    <property type="project" value="UniProtKB-UniRule"/>
</dbReference>
<dbReference type="GO" id="GO:0019904">
    <property type="term" value="F:protein domain specific binding"/>
    <property type="evidence" value="ECO:0007669"/>
    <property type="project" value="UniProtKB-UniRule"/>
</dbReference>
<evidence type="ECO:0000256" key="14">
    <source>
        <dbReference type="ARBA" id="ARBA00023200"/>
    </source>
</evidence>
<dbReference type="GO" id="GO:0039645">
    <property type="term" value="P:symbiont-mediated perturbation of host cell cycle G1/S transition checkpoint"/>
    <property type="evidence" value="ECO:0007669"/>
    <property type="project" value="UniProtKB-UniRule"/>
</dbReference>
<evidence type="ECO:0000256" key="7">
    <source>
        <dbReference type="ARBA" id="ARBA00022771"/>
    </source>
</evidence>
<comment type="subcellular location">
    <subcellularLocation>
        <location evidence="18">Host cytoplasm</location>
    </subcellularLocation>
    <subcellularLocation>
        <location evidence="18">Host nucleus</location>
    </subcellularLocation>
    <text evidence="18">Predominantly found in the host nucleus.</text>
</comment>
<dbReference type="InterPro" id="IPR000148">
    <property type="entry name" value="Papilloma_E7"/>
</dbReference>
<keyword evidence="4 18" id="KW-0945">Host-virus interaction</keyword>
<feature type="short sequence motif" description="Nuclear export signal" evidence="18">
    <location>
        <begin position="76"/>
        <end position="84"/>
    </location>
</feature>
<dbReference type="GO" id="GO:0030430">
    <property type="term" value="C:host cell cytoplasm"/>
    <property type="evidence" value="ECO:0007669"/>
    <property type="project" value="UniProtKB-SubCell"/>
</dbReference>
<comment type="function">
    <text evidence="18">Plays a role in viral genome replication by driving entry of quiescent cells into the cell cycle. Stimulation of progression from G1 to S phase allows the virus to efficiently use the cellular DNA replicating machinery to achieve viral genome replication. E7 protein has both transforming and trans-activating activities. Induces the disassembly of the E2F1 transcription factor from RB1, with subsequent transcriptional activation of E2F1-regulated S-phase genes. Interferes with host histone deacetylation mediated by HDAC1 and HDAC2, leading to transcription activation. Plays also a role in the inhibition of both antiviral and antiproliferative functions of host interferon alpha. Interaction with host TMEM173/STING impairs the ability of TMEM173/STING to sense cytosolic DNA and promote the production of type I interferon (IFN-alpha and IFN-beta).</text>
</comment>
<keyword evidence="9 18" id="KW-0862">Zinc</keyword>
<evidence type="ECO:0000313" key="20">
    <source>
        <dbReference type="EMBL" id="ADW41702.1"/>
    </source>
</evidence>
<reference evidence="20 21" key="1">
    <citation type="journal article" date="2011" name="Vet. Pathol.">
        <title>Novel betapapillomavirus associated with hand and foot papillomas in a cynomolgus macaque.</title>
        <authorList>
            <person name="Wood C.E."/>
            <person name="Tannehill-Gregg S.H."/>
            <person name="Chen Z."/>
            <person name="Doorslaer K."/>
            <person name="Nelson D.R."/>
            <person name="Cline J.M."/>
            <person name="Burk R.D."/>
        </authorList>
    </citation>
    <scope>NUCLEOTIDE SEQUENCE [LARGE SCALE GENOMIC DNA]</scope>
    <source>
        <strain evidence="20">CgPV1</strain>
    </source>
</reference>
<comment type="function">
    <text evidence="19">E7 protein has both transforming and trans-activating activities.</text>
</comment>
<evidence type="ECO:0000256" key="13">
    <source>
        <dbReference type="ARBA" id="ARBA00023163"/>
    </source>
</evidence>
<keyword evidence="13 18" id="KW-0804">Transcription</keyword>
<evidence type="ECO:0000256" key="4">
    <source>
        <dbReference type="ARBA" id="ARBA00022581"/>
    </source>
</evidence>
<evidence type="ECO:0000313" key="21">
    <source>
        <dbReference type="Proteomes" id="UP000171007"/>
    </source>
</evidence>
<feature type="zinc finger region" evidence="18">
    <location>
        <begin position="58"/>
        <end position="94"/>
    </location>
</feature>
<evidence type="ECO:0000256" key="16">
    <source>
        <dbReference type="ARBA" id="ARBA00023280"/>
    </source>
</evidence>
<keyword evidence="1 18" id="KW-1121">Modulation of host cell cycle by virus</keyword>
<comment type="PTM">
    <text evidence="18">Highly phosphorylated.</text>
</comment>
<keyword evidence="8 18" id="KW-1114">Inhibition of host interferon signaling pathway by virus</keyword>
<dbReference type="Gene3D" id="3.30.160.330">
    <property type="match status" value="1"/>
</dbReference>
<keyword evidence="3 18" id="KW-1048">Host nucleus</keyword>
<evidence type="ECO:0000256" key="8">
    <source>
        <dbReference type="ARBA" id="ARBA00022830"/>
    </source>
</evidence>
<name>F8QPQ2_9PAPI</name>
<evidence type="ECO:0000256" key="17">
    <source>
        <dbReference type="ARBA" id="ARBA00023309"/>
    </source>
</evidence>
<accession>F8QPQ2</accession>
<feature type="short sequence motif" description="LXCXE motif; interaction with host RB1 and TMEM173/STING" evidence="18">
    <location>
        <begin position="27"/>
        <end position="31"/>
    </location>
</feature>
<dbReference type="GO" id="GO:0052170">
    <property type="term" value="P:symbiont-mediated suppression of host innate immune response"/>
    <property type="evidence" value="ECO:0007669"/>
    <property type="project" value="UniProtKB-KW"/>
</dbReference>
<proteinExistence type="inferred from homology"/>
<dbReference type="Pfam" id="PF00527">
    <property type="entry name" value="E7"/>
    <property type="match status" value="1"/>
</dbReference>
<evidence type="ECO:0000256" key="2">
    <source>
        <dbReference type="ARBA" id="ARBA00022518"/>
    </source>
</evidence>
<dbReference type="GO" id="GO:0008270">
    <property type="term" value="F:zinc ion binding"/>
    <property type="evidence" value="ECO:0007669"/>
    <property type="project" value="UniProtKB-KW"/>
</dbReference>
<dbReference type="GO" id="GO:0042025">
    <property type="term" value="C:host cell nucleus"/>
    <property type="evidence" value="ECO:0007669"/>
    <property type="project" value="UniProtKB-SubCell"/>
</dbReference>
<keyword evidence="16 18" id="KW-0899">Viral immunoevasion</keyword>
<keyword evidence="17 18" id="KW-1078">G1/S host cell cycle checkpoint dysregulation by virus</keyword>
<gene>
    <name evidence="18 20" type="primary">E7</name>
</gene>
<keyword evidence="6 18" id="KW-0479">Metal-binding</keyword>
<keyword evidence="11 18" id="KW-0238">DNA-binding</keyword>
<keyword evidence="15" id="KW-0922">Interferon antiviral system evasion</keyword>
<comment type="subunit">
    <text evidence="18">Homodimer. Homooligomer. Interacts with host RB1; this interaction induces dissociation of RB1-E2F1 complex thereby disrupting RB1 activity. Interacts with host EP300; this interaction represses EP300 transcriptional activity. Interacts with protein E2; this interaction inhibits E7 oncogenic activity. Interacts with host TMEM173/STING; this interaction impairs the ability of TMEM173/STING to sense cytosolic DNA and promote the production of type I interferon (IFN-alpha and IFN-beta).</text>
</comment>
<evidence type="ECO:0000256" key="1">
    <source>
        <dbReference type="ARBA" id="ARBA00022504"/>
    </source>
</evidence>
<evidence type="ECO:0000256" key="12">
    <source>
        <dbReference type="ARBA" id="ARBA00023159"/>
    </source>
</evidence>
<evidence type="ECO:0000256" key="9">
    <source>
        <dbReference type="ARBA" id="ARBA00022833"/>
    </source>
</evidence>
<sequence length="95" mass="10738">MHGRQPTVKDIVLELHPSVQPEPTIDLFCYEQLDSSEDEDEQPTEPAQQAMYRVVTECSKCSRAVRLVVECEHTDIRDLQRLLLGTLALVCPVCA</sequence>
<dbReference type="SUPFAM" id="SSF161234">
    <property type="entry name" value="E7 C-terminal domain-like"/>
    <property type="match status" value="1"/>
</dbReference>
<dbReference type="Proteomes" id="UP000171007">
    <property type="component" value="Segment"/>
</dbReference>
<evidence type="ECO:0000256" key="11">
    <source>
        <dbReference type="ARBA" id="ARBA00023125"/>
    </source>
</evidence>
<protein>
    <recommendedName>
        <fullName evidence="18 19">Protein E7</fullName>
    </recommendedName>
</protein>
<evidence type="ECO:0000256" key="3">
    <source>
        <dbReference type="ARBA" id="ARBA00022562"/>
    </source>
</evidence>
<evidence type="ECO:0000256" key="19">
    <source>
        <dbReference type="PIRNR" id="PIRNR003407"/>
    </source>
</evidence>
<evidence type="ECO:0000256" key="18">
    <source>
        <dbReference type="HAMAP-Rule" id="MF_04004"/>
    </source>
</evidence>
<organism evidence="20 21">
    <name type="scientific">Colobus guereza papillomavirus 1</name>
    <dbReference type="NCBI Taxonomy" id="2759889"/>
    <lineage>
        <taxon>Viruses</taxon>
        <taxon>Monodnaviria</taxon>
        <taxon>Shotokuvirae</taxon>
        <taxon>Cossaviricota</taxon>
        <taxon>Papovaviricetes</taxon>
        <taxon>Zurhausenvirales</taxon>
        <taxon>Papillomaviridae</taxon>
        <taxon>Firstpapillomavirinae</taxon>
        <taxon>Alphapapillomavirus</taxon>
        <taxon>Alphapapillomavirus 14</taxon>
    </lineage>
</organism>
<comment type="caution">
    <text evidence="18">Lacks conserved residue(s) required for the propagation of feature annotation.</text>
</comment>
<keyword evidence="10 18" id="KW-0805">Transcription regulation</keyword>
<evidence type="ECO:0000256" key="15">
    <source>
        <dbReference type="ARBA" id="ARBA00023258"/>
    </source>
</evidence>
<keyword evidence="2 18" id="KW-0244">Early protein</keyword>
<dbReference type="GO" id="GO:0039502">
    <property type="term" value="P:symbiont-mediated suppression of host type I interferon-mediated signaling pathway"/>
    <property type="evidence" value="ECO:0007669"/>
    <property type="project" value="UniProtKB-UniRule"/>
</dbReference>